<evidence type="ECO:0000313" key="3">
    <source>
        <dbReference type="Proteomes" id="UP000298277"/>
    </source>
</evidence>
<keyword evidence="3" id="KW-1185">Reference proteome</keyword>
<evidence type="ECO:0000313" key="2">
    <source>
        <dbReference type="EMBL" id="TGK31023.1"/>
    </source>
</evidence>
<dbReference type="PANTHER" id="PTHR38775:SF1">
    <property type="entry name" value="INNER MEMBRANE PROTEIN"/>
    <property type="match status" value="1"/>
</dbReference>
<comment type="caution">
    <text evidence="2">The sequence shown here is derived from an EMBL/GenBank/DDBJ whole genome shotgun (WGS) entry which is preliminary data.</text>
</comment>
<keyword evidence="1" id="KW-0472">Membrane</keyword>
<dbReference type="RefSeq" id="WP_135590567.1">
    <property type="nucleotide sequence ID" value="NZ_RQEZ01000048.1"/>
</dbReference>
<dbReference type="PANTHER" id="PTHR38775">
    <property type="entry name" value="INNER MEMBRANE PROTEIN-RELATED"/>
    <property type="match status" value="1"/>
</dbReference>
<accession>A0A5F1Y949</accession>
<keyword evidence="1" id="KW-1133">Transmembrane helix</keyword>
<dbReference type="Pfam" id="PF06611">
    <property type="entry name" value="DUF1145"/>
    <property type="match status" value="1"/>
</dbReference>
<feature type="transmembrane region" description="Helical" evidence="1">
    <location>
        <begin position="7"/>
        <end position="29"/>
    </location>
</feature>
<sequence length="87" mass="9845">MNPIFQALKIGTVFFWIIVVANLAGAVSLGEPVDYLLRLVGIGTLTVHLFEIAYFWSVLKHKSARPYLDSLQIFVFGVFHLIPLKNR</sequence>
<gene>
    <name evidence="2" type="ORF">EHQ17_15005</name>
</gene>
<protein>
    <submittedName>
        <fullName evidence="2">DUF1145 domain-containing protein</fullName>
    </submittedName>
</protein>
<dbReference type="OrthoDB" id="331252at2"/>
<feature type="transmembrane region" description="Helical" evidence="1">
    <location>
        <begin position="35"/>
        <end position="55"/>
    </location>
</feature>
<dbReference type="EMBL" id="RQFA01000066">
    <property type="protein sequence ID" value="TGK31023.1"/>
    <property type="molecule type" value="Genomic_DNA"/>
</dbReference>
<organism evidence="2 3">
    <name type="scientific">Leptospira gomenensis</name>
    <dbReference type="NCBI Taxonomy" id="2484974"/>
    <lineage>
        <taxon>Bacteria</taxon>
        <taxon>Pseudomonadati</taxon>
        <taxon>Spirochaetota</taxon>
        <taxon>Spirochaetia</taxon>
        <taxon>Leptospirales</taxon>
        <taxon>Leptospiraceae</taxon>
        <taxon>Leptospira</taxon>
    </lineage>
</organism>
<proteinExistence type="predicted"/>
<dbReference type="InterPro" id="IPR009525">
    <property type="entry name" value="DUF1145"/>
</dbReference>
<name>A0A5F1Y949_9LEPT</name>
<evidence type="ECO:0000256" key="1">
    <source>
        <dbReference type="SAM" id="Phobius"/>
    </source>
</evidence>
<dbReference type="AlphaFoldDB" id="A0A5F1Y949"/>
<keyword evidence="1" id="KW-0812">Transmembrane</keyword>
<dbReference type="Proteomes" id="UP000298277">
    <property type="component" value="Unassembled WGS sequence"/>
</dbReference>
<reference evidence="2" key="1">
    <citation type="journal article" date="2019" name="PLoS Negl. Trop. Dis.">
        <title>Revisiting the worldwide diversity of Leptospira species in the environment.</title>
        <authorList>
            <person name="Vincent A.T."/>
            <person name="Schiettekatte O."/>
            <person name="Bourhy P."/>
            <person name="Veyrier F.J."/>
            <person name="Picardeau M."/>
        </authorList>
    </citation>
    <scope>NUCLEOTIDE SEQUENCE [LARGE SCALE GENOMIC DNA]</scope>
    <source>
        <strain evidence="2">201800299</strain>
    </source>
</reference>